<dbReference type="SUPFAM" id="SSF102198">
    <property type="entry name" value="Putative cyclase"/>
    <property type="match status" value="1"/>
</dbReference>
<comment type="caution">
    <text evidence="1">The sequence shown here is derived from an EMBL/GenBank/DDBJ whole genome shotgun (WGS) entry which is preliminary data.</text>
</comment>
<sequence>MTSELPSYDELPVTPGAPPGSSWGVWGEIGTDVLGCLNLLTPERVARAASLVRRGRVFGLDLDATLPSPPLFGRPPFRHEVVGKIGGSHDDLLHDWNTQSSSQWDGFRHVAHPLYGHYGGVPDEEHGIQHWHGRIAGRCVLVDFGRWREAQGRPLAYDEPDPITPGELRACVEDQATPIEAGDVVLLRTGWLSWYRTLDESGRAAVARPDGFAAPGLRPGQDMLRLLWDLHIAAVAGDNPGVEVLPLGVFTDRSVAREDKTRWPDVFMHTALLPLLGMPLGELFDLDELAEDCAATGTYEAFFTSSPLNMPQGVASPPGAVAIR</sequence>
<protein>
    <submittedName>
        <fullName evidence="1">Cyclase family protein</fullName>
    </submittedName>
</protein>
<organism evidence="1 2">
    <name type="scientific">Amycolatopsis acididurans</name>
    <dbReference type="NCBI Taxonomy" id="2724524"/>
    <lineage>
        <taxon>Bacteria</taxon>
        <taxon>Bacillati</taxon>
        <taxon>Actinomycetota</taxon>
        <taxon>Actinomycetes</taxon>
        <taxon>Pseudonocardiales</taxon>
        <taxon>Pseudonocardiaceae</taxon>
        <taxon>Amycolatopsis</taxon>
    </lineage>
</organism>
<dbReference type="Gene3D" id="3.50.30.50">
    <property type="entry name" value="Putative cyclase"/>
    <property type="match status" value="1"/>
</dbReference>
<dbReference type="InterPro" id="IPR037175">
    <property type="entry name" value="KFase_sf"/>
</dbReference>
<dbReference type="RefSeq" id="WP_168521484.1">
    <property type="nucleotide sequence ID" value="NZ_JAAXLS010000047.1"/>
</dbReference>
<dbReference type="PANTHER" id="PTHR34861">
    <property type="match status" value="1"/>
</dbReference>
<evidence type="ECO:0000313" key="2">
    <source>
        <dbReference type="Proteomes" id="UP000715441"/>
    </source>
</evidence>
<proteinExistence type="predicted"/>
<keyword evidence="2" id="KW-1185">Reference proteome</keyword>
<dbReference type="InterPro" id="IPR007325">
    <property type="entry name" value="KFase/CYL"/>
</dbReference>
<gene>
    <name evidence="1" type="ORF">HFP15_34790</name>
</gene>
<accession>A0ABX1JH01</accession>
<dbReference type="Proteomes" id="UP000715441">
    <property type="component" value="Unassembled WGS sequence"/>
</dbReference>
<dbReference type="Pfam" id="PF04199">
    <property type="entry name" value="Cyclase"/>
    <property type="match status" value="1"/>
</dbReference>
<evidence type="ECO:0000313" key="1">
    <source>
        <dbReference type="EMBL" id="NKQ58040.1"/>
    </source>
</evidence>
<reference evidence="1 2" key="1">
    <citation type="submission" date="2020-04" db="EMBL/GenBank/DDBJ databases">
        <title>Novel species.</title>
        <authorList>
            <person name="Teo W.F.A."/>
            <person name="Lipun K."/>
            <person name="Srisuk N."/>
            <person name="Duangmal K."/>
        </authorList>
    </citation>
    <scope>NUCLEOTIDE SEQUENCE [LARGE SCALE GENOMIC DNA]</scope>
    <source>
        <strain evidence="1 2">K13G38</strain>
    </source>
</reference>
<name>A0ABX1JH01_9PSEU</name>
<dbReference type="EMBL" id="JAAXLS010000047">
    <property type="protein sequence ID" value="NKQ58040.1"/>
    <property type="molecule type" value="Genomic_DNA"/>
</dbReference>